<keyword evidence="2" id="KW-1185">Reference proteome</keyword>
<accession>A0A1W7AER5</accession>
<evidence type="ECO:0000313" key="2">
    <source>
        <dbReference type="Proteomes" id="UP000194154"/>
    </source>
</evidence>
<gene>
    <name evidence="1" type="ORF">MCCS_23360</name>
</gene>
<dbReference type="RefSeq" id="WP_086043437.1">
    <property type="nucleotide sequence ID" value="NZ_CBCRZA010000017.1"/>
</dbReference>
<dbReference type="Pfam" id="PF16993">
    <property type="entry name" value="Asp1"/>
    <property type="match status" value="1"/>
</dbReference>
<dbReference type="OrthoDB" id="9767875at2"/>
<dbReference type="InterPro" id="IPR022372">
    <property type="entry name" value="Accessory_SS_Asp1"/>
</dbReference>
<dbReference type="GeneID" id="35296411"/>
<dbReference type="Proteomes" id="UP000194154">
    <property type="component" value="Chromosome"/>
</dbReference>
<proteinExistence type="predicted"/>
<dbReference type="AlphaFoldDB" id="A0A1W7AER5"/>
<reference evidence="1 2" key="1">
    <citation type="journal article" date="2017" name="Int. J. Syst. Evol. Microbiol.">
        <title>Macrococcus canis sp. nov., a skin bacterium associated with infections in dogs.</title>
        <authorList>
            <person name="Gobeli Brawand S."/>
            <person name="Cotting K."/>
            <person name="Gomez-Sanz E."/>
            <person name="Collaud A."/>
            <person name="Thomann A."/>
            <person name="Brodard I."/>
            <person name="Rodriguez-Campos S."/>
            <person name="Strauss C."/>
            <person name="Perreten V."/>
        </authorList>
    </citation>
    <scope>NUCLEOTIDE SEQUENCE [LARGE SCALE GENOMIC DNA]</scope>
    <source>
        <strain evidence="1 2">KM45013</strain>
    </source>
</reference>
<dbReference type="KEGG" id="mcak:MCCS_23360"/>
<evidence type="ECO:0000313" key="1">
    <source>
        <dbReference type="EMBL" id="ARQ07916.1"/>
    </source>
</evidence>
<dbReference type="NCBIfam" id="TIGR03713">
    <property type="entry name" value="acc_sec_asp1"/>
    <property type="match status" value="1"/>
</dbReference>
<protein>
    <recommendedName>
        <fullName evidence="3">Accessory Sec system protein Asp1</fullName>
    </recommendedName>
</protein>
<sequence>MKYFIPAWYSETVWWHDRNEPFYSKSKQSEFDDIVSMMNMHQKIGEDHRLIVLNYDSSLRLFLHRNQLMNTNYWSLFDALQGFDAVTPKPLDYRKMQWPRETEFVHTSFIVKAFYKDTETKIYYNQEGYLVWMERYHQEQLLKRLVFDDRGYLSSIVDFTGESTLIHYLNAQGIIIMTENTATTMVEIKADFHKFDRKLYTSMDELIAYQLSKLVFAEDDHFIVAADNRHNQLIARSISSERMTFSVFQKRNTKIDEAWINTVQHSPRIIVDTVKNMNRLQSLGHSHDLLRVTPFDAEFIPSVSSQLYVNYIGILIDGIEDLYLQKLIDLFELYIGKSNKYRLKLLSRFHKGNRSEALWQQIAAINQKFIEMEDDFEDLKDKEIIEKEVIQFEYIPFEINIVQVMSQLRIIIDINDEPDLYLQISAISAGVPQINIIETDYVKHKENGYIIPDNQSIFEGVDYYLKQLKHWNAAFTHSLQLVQKYSSRNIIDQIDAFTKGVSHGSKI</sequence>
<dbReference type="STRING" id="1855823.MCCS_23360"/>
<organism evidence="1 2">
    <name type="scientific">Macrococcoides canis</name>
    <dbReference type="NCBI Taxonomy" id="1855823"/>
    <lineage>
        <taxon>Bacteria</taxon>
        <taxon>Bacillati</taxon>
        <taxon>Bacillota</taxon>
        <taxon>Bacilli</taxon>
        <taxon>Bacillales</taxon>
        <taxon>Staphylococcaceae</taxon>
        <taxon>Macrococcoides</taxon>
    </lineage>
</organism>
<dbReference type="EMBL" id="CP021059">
    <property type="protein sequence ID" value="ARQ07916.1"/>
    <property type="molecule type" value="Genomic_DNA"/>
</dbReference>
<dbReference type="GO" id="GO:0015031">
    <property type="term" value="P:protein transport"/>
    <property type="evidence" value="ECO:0007669"/>
    <property type="project" value="InterPro"/>
</dbReference>
<name>A0A1W7AER5_9STAP</name>
<evidence type="ECO:0008006" key="3">
    <source>
        <dbReference type="Google" id="ProtNLM"/>
    </source>
</evidence>